<accession>A0A8X6TSW9</accession>
<name>A0A8X6TSW9_NEPPI</name>
<dbReference type="Proteomes" id="UP000887013">
    <property type="component" value="Unassembled WGS sequence"/>
</dbReference>
<dbReference type="AlphaFoldDB" id="A0A8X6TSW9"/>
<proteinExistence type="predicted"/>
<evidence type="ECO:0000313" key="1">
    <source>
        <dbReference type="EMBL" id="GFT43808.1"/>
    </source>
</evidence>
<keyword evidence="2" id="KW-1185">Reference proteome</keyword>
<dbReference type="EMBL" id="BMAW01064180">
    <property type="protein sequence ID" value="GFT43808.1"/>
    <property type="molecule type" value="Genomic_DNA"/>
</dbReference>
<gene>
    <name evidence="1" type="ORF">NPIL_642551</name>
</gene>
<organism evidence="1 2">
    <name type="scientific">Nephila pilipes</name>
    <name type="common">Giant wood spider</name>
    <name type="synonym">Nephila maculata</name>
    <dbReference type="NCBI Taxonomy" id="299642"/>
    <lineage>
        <taxon>Eukaryota</taxon>
        <taxon>Metazoa</taxon>
        <taxon>Ecdysozoa</taxon>
        <taxon>Arthropoda</taxon>
        <taxon>Chelicerata</taxon>
        <taxon>Arachnida</taxon>
        <taxon>Araneae</taxon>
        <taxon>Araneomorphae</taxon>
        <taxon>Entelegynae</taxon>
        <taxon>Araneoidea</taxon>
        <taxon>Nephilidae</taxon>
        <taxon>Nephila</taxon>
    </lineage>
</organism>
<sequence length="97" mass="11173">MQDVMVIQNDVKYGTHIAKNDQLASFSELNDLLLGLSYSTDSFETWFRQVDTGKLLLSPKFNYETTLNHPQTTCEKVTMFNLDSTNRHLSLQGICFY</sequence>
<protein>
    <submittedName>
        <fullName evidence="1">Uncharacterized protein</fullName>
    </submittedName>
</protein>
<comment type="caution">
    <text evidence="1">The sequence shown here is derived from an EMBL/GenBank/DDBJ whole genome shotgun (WGS) entry which is preliminary data.</text>
</comment>
<reference evidence="1" key="1">
    <citation type="submission" date="2020-08" db="EMBL/GenBank/DDBJ databases">
        <title>Multicomponent nature underlies the extraordinary mechanical properties of spider dragline silk.</title>
        <authorList>
            <person name="Kono N."/>
            <person name="Nakamura H."/>
            <person name="Mori M."/>
            <person name="Yoshida Y."/>
            <person name="Ohtoshi R."/>
            <person name="Malay A.D."/>
            <person name="Moran D.A.P."/>
            <person name="Tomita M."/>
            <person name="Numata K."/>
            <person name="Arakawa K."/>
        </authorList>
    </citation>
    <scope>NUCLEOTIDE SEQUENCE</scope>
</reference>
<evidence type="ECO:0000313" key="2">
    <source>
        <dbReference type="Proteomes" id="UP000887013"/>
    </source>
</evidence>